<dbReference type="OrthoDB" id="850831at2759"/>
<keyword evidence="2" id="KW-1185">Reference proteome</keyword>
<name>A0A067KR46_JATCU</name>
<gene>
    <name evidence="1" type="ORF">JCGZ_03970</name>
</gene>
<dbReference type="PANTHER" id="PTHR35121">
    <property type="entry name" value="HOMEODOMAIN PROTEIN 8, PUTATIVE-RELATED"/>
    <property type="match status" value="1"/>
</dbReference>
<dbReference type="EMBL" id="KK914358">
    <property type="protein sequence ID" value="KDP38617.1"/>
    <property type="molecule type" value="Genomic_DNA"/>
</dbReference>
<dbReference type="PANTHER" id="PTHR35121:SF4">
    <property type="entry name" value="SWIM-TYPE DOMAIN-CONTAINING PROTEIN"/>
    <property type="match status" value="1"/>
</dbReference>
<sequence length="81" mass="9118">MAAGAAEILLQCLFHGSISMHDLEIQRRPYHRGCKCALHKLDSLCPNACYSLHRTISFPKKQAWTDCSLSIVASFSYFSLQ</sequence>
<proteinExistence type="predicted"/>
<evidence type="ECO:0000313" key="2">
    <source>
        <dbReference type="Proteomes" id="UP000027138"/>
    </source>
</evidence>
<dbReference type="Proteomes" id="UP000027138">
    <property type="component" value="Unassembled WGS sequence"/>
</dbReference>
<organism evidence="1 2">
    <name type="scientific">Jatropha curcas</name>
    <name type="common">Barbados nut</name>
    <dbReference type="NCBI Taxonomy" id="180498"/>
    <lineage>
        <taxon>Eukaryota</taxon>
        <taxon>Viridiplantae</taxon>
        <taxon>Streptophyta</taxon>
        <taxon>Embryophyta</taxon>
        <taxon>Tracheophyta</taxon>
        <taxon>Spermatophyta</taxon>
        <taxon>Magnoliopsida</taxon>
        <taxon>eudicotyledons</taxon>
        <taxon>Gunneridae</taxon>
        <taxon>Pentapetalae</taxon>
        <taxon>rosids</taxon>
        <taxon>fabids</taxon>
        <taxon>Malpighiales</taxon>
        <taxon>Euphorbiaceae</taxon>
        <taxon>Crotonoideae</taxon>
        <taxon>Jatropheae</taxon>
        <taxon>Jatropha</taxon>
    </lineage>
</organism>
<dbReference type="AlphaFoldDB" id="A0A067KR46"/>
<protein>
    <submittedName>
        <fullName evidence="1">Uncharacterized protein</fullName>
    </submittedName>
</protein>
<evidence type="ECO:0000313" key="1">
    <source>
        <dbReference type="EMBL" id="KDP38617.1"/>
    </source>
</evidence>
<reference evidence="1 2" key="1">
    <citation type="journal article" date="2014" name="PLoS ONE">
        <title>Global Analysis of Gene Expression Profiles in Physic Nut (Jatropha curcas L.) Seedlings Exposed to Salt Stress.</title>
        <authorList>
            <person name="Zhang L."/>
            <person name="Zhang C."/>
            <person name="Wu P."/>
            <person name="Chen Y."/>
            <person name="Li M."/>
            <person name="Jiang H."/>
            <person name="Wu G."/>
        </authorList>
    </citation>
    <scope>NUCLEOTIDE SEQUENCE [LARGE SCALE GENOMIC DNA]</scope>
    <source>
        <strain evidence="2">cv. GZQX0401</strain>
        <tissue evidence="1">Young leaves</tissue>
    </source>
</reference>
<accession>A0A067KR46</accession>